<dbReference type="SUPFAM" id="SSF46955">
    <property type="entry name" value="Putative DNA-binding domain"/>
    <property type="match status" value="1"/>
</dbReference>
<dbReference type="InterPro" id="IPR041657">
    <property type="entry name" value="HTH_17"/>
</dbReference>
<dbReference type="InterPro" id="IPR009061">
    <property type="entry name" value="DNA-bd_dom_put_sf"/>
</dbReference>
<keyword evidence="3" id="KW-1185">Reference proteome</keyword>
<name>A0A498DER1_9BACI</name>
<keyword evidence="2" id="KW-0238">DNA-binding</keyword>
<dbReference type="NCBIfam" id="TIGR01764">
    <property type="entry name" value="excise"/>
    <property type="match status" value="1"/>
</dbReference>
<dbReference type="RefSeq" id="WP_121523073.1">
    <property type="nucleotide sequence ID" value="NZ_RCHR01000003.1"/>
</dbReference>
<sequence length="62" mass="7308">MDKEVMNVKEIADYLGLHTDTVYDLVRDNAIPHFKIGKRILFSKEAIENWIRSQIMDQSENQ</sequence>
<accession>A0A498DER1</accession>
<dbReference type="EMBL" id="RCHR01000003">
    <property type="protein sequence ID" value="RLL45484.1"/>
    <property type="molecule type" value="Genomic_DNA"/>
</dbReference>
<gene>
    <name evidence="2" type="ORF">D8M04_11600</name>
</gene>
<reference evidence="2 3" key="1">
    <citation type="submission" date="2018-10" db="EMBL/GenBank/DDBJ databases">
        <title>Oceanobacillus sp. YLB-02 draft genome.</title>
        <authorList>
            <person name="Yu L."/>
        </authorList>
    </citation>
    <scope>NUCLEOTIDE SEQUENCE [LARGE SCALE GENOMIC DNA]</scope>
    <source>
        <strain evidence="2 3">YLB-02</strain>
    </source>
</reference>
<comment type="caution">
    <text evidence="2">The sequence shown here is derived from an EMBL/GenBank/DDBJ whole genome shotgun (WGS) entry which is preliminary data.</text>
</comment>
<dbReference type="GO" id="GO:0003677">
    <property type="term" value="F:DNA binding"/>
    <property type="evidence" value="ECO:0007669"/>
    <property type="project" value="UniProtKB-KW"/>
</dbReference>
<dbReference type="InterPro" id="IPR036388">
    <property type="entry name" value="WH-like_DNA-bd_sf"/>
</dbReference>
<dbReference type="InterPro" id="IPR010093">
    <property type="entry name" value="SinI_DNA-bd"/>
</dbReference>
<dbReference type="Proteomes" id="UP000270219">
    <property type="component" value="Unassembled WGS sequence"/>
</dbReference>
<organism evidence="2 3">
    <name type="scientific">Oceanobacillus piezotolerans</name>
    <dbReference type="NCBI Taxonomy" id="2448030"/>
    <lineage>
        <taxon>Bacteria</taxon>
        <taxon>Bacillati</taxon>
        <taxon>Bacillota</taxon>
        <taxon>Bacilli</taxon>
        <taxon>Bacillales</taxon>
        <taxon>Bacillaceae</taxon>
        <taxon>Oceanobacillus</taxon>
    </lineage>
</organism>
<evidence type="ECO:0000313" key="2">
    <source>
        <dbReference type="EMBL" id="RLL45484.1"/>
    </source>
</evidence>
<proteinExistence type="predicted"/>
<evidence type="ECO:0000259" key="1">
    <source>
        <dbReference type="Pfam" id="PF12728"/>
    </source>
</evidence>
<evidence type="ECO:0000313" key="3">
    <source>
        <dbReference type="Proteomes" id="UP000270219"/>
    </source>
</evidence>
<dbReference type="AlphaFoldDB" id="A0A498DER1"/>
<feature type="domain" description="Helix-turn-helix" evidence="1">
    <location>
        <begin position="6"/>
        <end position="54"/>
    </location>
</feature>
<dbReference type="Gene3D" id="1.10.10.10">
    <property type="entry name" value="Winged helix-like DNA-binding domain superfamily/Winged helix DNA-binding domain"/>
    <property type="match status" value="1"/>
</dbReference>
<protein>
    <submittedName>
        <fullName evidence="2">DNA-binding protein</fullName>
    </submittedName>
</protein>
<dbReference type="Pfam" id="PF12728">
    <property type="entry name" value="HTH_17"/>
    <property type="match status" value="1"/>
</dbReference>
<dbReference type="OrthoDB" id="515428at2"/>